<dbReference type="RefSeq" id="XP_068138227.1">
    <property type="nucleotide sequence ID" value="XM_068282126.1"/>
</dbReference>
<sequence length="99" mass="11693">MSLFTLSNGFKHLYISPLKHNSSPSLHYCMYSMYTPQLAYHFSLSYATCPRKTPAVTLLKMSWLPPLQRRHQHHTLNRVYTYLSRLKYAICLIYPRPPC</sequence>
<dbReference type="EMBL" id="CP017554">
    <property type="protein sequence ID" value="AOW01933.1"/>
    <property type="molecule type" value="Genomic_DNA"/>
</dbReference>
<dbReference type="Proteomes" id="UP000182444">
    <property type="component" value="Chromosome 1B"/>
</dbReference>
<reference evidence="1 2" key="1">
    <citation type="journal article" date="2016" name="PLoS ONE">
        <title>Sequence Assembly of Yarrowia lipolytica Strain W29/CLIB89 Shows Transposable Element Diversity.</title>
        <authorList>
            <person name="Magnan C."/>
            <person name="Yu J."/>
            <person name="Chang I."/>
            <person name="Jahn E."/>
            <person name="Kanomata Y."/>
            <person name="Wu J."/>
            <person name="Zeller M."/>
            <person name="Oakes M."/>
            <person name="Baldi P."/>
            <person name="Sandmeyer S."/>
        </authorList>
    </citation>
    <scope>NUCLEOTIDE SEQUENCE [LARGE SCALE GENOMIC DNA]</scope>
    <source>
        <strain evidence="2">CLIB89(W29)</strain>
    </source>
</reference>
<dbReference type="VEuPathDB" id="FungiDB:YALI1_B25322g"/>
<organism evidence="1 2">
    <name type="scientific">Yarrowia lipolytica</name>
    <name type="common">Candida lipolytica</name>
    <dbReference type="NCBI Taxonomy" id="4952"/>
    <lineage>
        <taxon>Eukaryota</taxon>
        <taxon>Fungi</taxon>
        <taxon>Dikarya</taxon>
        <taxon>Ascomycota</taxon>
        <taxon>Saccharomycotina</taxon>
        <taxon>Dipodascomycetes</taxon>
        <taxon>Dipodascales</taxon>
        <taxon>Dipodascales incertae sedis</taxon>
        <taxon>Yarrowia</taxon>
    </lineage>
</organism>
<proteinExistence type="predicted"/>
<protein>
    <submittedName>
        <fullName evidence="1">Uncharacterized protein</fullName>
    </submittedName>
</protein>
<dbReference type="AlphaFoldDB" id="A0A1D8N8H6"/>
<gene>
    <name evidence="1" type="ORF">YALI1_B25322g</name>
</gene>
<accession>A0A1D8N8H6</accession>
<dbReference type="GeneID" id="94582768"/>
<evidence type="ECO:0000313" key="1">
    <source>
        <dbReference type="EMBL" id="AOW01933.1"/>
    </source>
</evidence>
<name>A0A1D8N8H6_YARLL</name>
<evidence type="ECO:0000313" key="2">
    <source>
        <dbReference type="Proteomes" id="UP000182444"/>
    </source>
</evidence>